<dbReference type="Proteomes" id="UP001331761">
    <property type="component" value="Unassembled WGS sequence"/>
</dbReference>
<dbReference type="AlphaFoldDB" id="A0AAN8G5W8"/>
<sequence>MKILVLRAVFLERSFTLLGGNGHGYTFGTGISAIRSHRIEGPKIVQEKCGVPLICTKSAMGSKRRILRT</sequence>
<keyword evidence="2" id="KW-1185">Reference proteome</keyword>
<reference evidence="1 2" key="1">
    <citation type="submission" date="2019-10" db="EMBL/GenBank/DDBJ databases">
        <title>Assembly and Annotation for the nematode Trichostrongylus colubriformis.</title>
        <authorList>
            <person name="Martin J."/>
        </authorList>
    </citation>
    <scope>NUCLEOTIDE SEQUENCE [LARGE SCALE GENOMIC DNA]</scope>
    <source>
        <strain evidence="1">G859</strain>
        <tissue evidence="1">Whole worm</tissue>
    </source>
</reference>
<name>A0AAN8G5W8_TRICO</name>
<dbReference type="EMBL" id="WIXE01000410">
    <property type="protein sequence ID" value="KAK5986615.1"/>
    <property type="molecule type" value="Genomic_DNA"/>
</dbReference>
<evidence type="ECO:0000313" key="2">
    <source>
        <dbReference type="Proteomes" id="UP001331761"/>
    </source>
</evidence>
<proteinExistence type="predicted"/>
<protein>
    <submittedName>
        <fullName evidence="1">Uncharacterized protein</fullName>
    </submittedName>
</protein>
<comment type="caution">
    <text evidence="1">The sequence shown here is derived from an EMBL/GenBank/DDBJ whole genome shotgun (WGS) entry which is preliminary data.</text>
</comment>
<accession>A0AAN8G5W8</accession>
<evidence type="ECO:0000313" key="1">
    <source>
        <dbReference type="EMBL" id="KAK5986615.1"/>
    </source>
</evidence>
<organism evidence="1 2">
    <name type="scientific">Trichostrongylus colubriformis</name>
    <name type="common">Black scour worm</name>
    <dbReference type="NCBI Taxonomy" id="6319"/>
    <lineage>
        <taxon>Eukaryota</taxon>
        <taxon>Metazoa</taxon>
        <taxon>Ecdysozoa</taxon>
        <taxon>Nematoda</taxon>
        <taxon>Chromadorea</taxon>
        <taxon>Rhabditida</taxon>
        <taxon>Rhabditina</taxon>
        <taxon>Rhabditomorpha</taxon>
        <taxon>Strongyloidea</taxon>
        <taxon>Trichostrongylidae</taxon>
        <taxon>Trichostrongylus</taxon>
    </lineage>
</organism>
<gene>
    <name evidence="1" type="ORF">GCK32_007382</name>
</gene>